<keyword evidence="2" id="KW-0813">Transport</keyword>
<evidence type="ECO:0000256" key="1">
    <source>
        <dbReference type="ARBA" id="ARBA00009477"/>
    </source>
</evidence>
<dbReference type="Gene3D" id="2.40.30.170">
    <property type="match status" value="1"/>
</dbReference>
<dbReference type="GO" id="GO:0060003">
    <property type="term" value="P:copper ion export"/>
    <property type="evidence" value="ECO:0007669"/>
    <property type="project" value="TreeGrafter"/>
</dbReference>
<feature type="domain" description="CusB-like barrel-sandwich hybrid" evidence="6">
    <location>
        <begin position="137"/>
        <end position="252"/>
    </location>
</feature>
<dbReference type="GO" id="GO:0022857">
    <property type="term" value="F:transmembrane transporter activity"/>
    <property type="evidence" value="ECO:0007669"/>
    <property type="project" value="InterPro"/>
</dbReference>
<evidence type="ECO:0000256" key="3">
    <source>
        <dbReference type="SAM" id="MobiDB-lite"/>
    </source>
</evidence>
<dbReference type="Pfam" id="PF11604">
    <property type="entry name" value="CusF_Ec"/>
    <property type="match status" value="1"/>
</dbReference>
<evidence type="ECO:0000259" key="4">
    <source>
        <dbReference type="Pfam" id="PF19335"/>
    </source>
</evidence>
<dbReference type="GO" id="GO:0030288">
    <property type="term" value="C:outer membrane-bounded periplasmic space"/>
    <property type="evidence" value="ECO:0007669"/>
    <property type="project" value="TreeGrafter"/>
</dbReference>
<evidence type="ECO:0000259" key="5">
    <source>
        <dbReference type="Pfam" id="PF25869"/>
    </source>
</evidence>
<proteinExistence type="inferred from homology"/>
<accession>A0AAP9NNG3</accession>
<dbReference type="Pfam" id="PF25919">
    <property type="entry name" value="BSH_CusB"/>
    <property type="match status" value="1"/>
</dbReference>
<dbReference type="FunFam" id="2.40.30.170:FF:000010">
    <property type="entry name" value="Efflux RND transporter periplasmic adaptor subunit"/>
    <property type="match status" value="1"/>
</dbReference>
<name>A0AAP9NNG3_9GAMM</name>
<feature type="domain" description="Heavy metal binding" evidence="4">
    <location>
        <begin position="58"/>
        <end position="84"/>
    </location>
</feature>
<dbReference type="PANTHER" id="PTHR30097">
    <property type="entry name" value="CATION EFFLUX SYSTEM PROTEIN CUSB"/>
    <property type="match status" value="1"/>
</dbReference>
<dbReference type="EMBL" id="CP054580">
    <property type="protein sequence ID" value="QKS25066.1"/>
    <property type="molecule type" value="Genomic_DNA"/>
</dbReference>
<evidence type="ECO:0000313" key="9">
    <source>
        <dbReference type="Proteomes" id="UP000509761"/>
    </source>
</evidence>
<dbReference type="InterPro" id="IPR051909">
    <property type="entry name" value="MFP_Cation_Efflux"/>
</dbReference>
<dbReference type="InterPro" id="IPR058791">
    <property type="entry name" value="3HB_CusB"/>
</dbReference>
<dbReference type="InterPro" id="IPR006143">
    <property type="entry name" value="RND_pump_MFP"/>
</dbReference>
<comment type="similarity">
    <text evidence="1">Belongs to the membrane fusion protein (MFP) (TC 8.A.1) family.</text>
</comment>
<feature type="region of interest" description="Disordered" evidence="3">
    <location>
        <begin position="508"/>
        <end position="543"/>
    </location>
</feature>
<dbReference type="GO" id="GO:0016020">
    <property type="term" value="C:membrane"/>
    <property type="evidence" value="ECO:0007669"/>
    <property type="project" value="InterPro"/>
</dbReference>
<feature type="domain" description="CusB-like beta-barrel" evidence="7">
    <location>
        <begin position="257"/>
        <end position="333"/>
    </location>
</feature>
<dbReference type="NCBIfam" id="TIGR01730">
    <property type="entry name" value="RND_mfp"/>
    <property type="match status" value="1"/>
</dbReference>
<dbReference type="Pfam" id="PF25954">
    <property type="entry name" value="Beta-barrel_RND_2"/>
    <property type="match status" value="1"/>
</dbReference>
<organism evidence="8 9">
    <name type="scientific">Vreelandella titanicae</name>
    <dbReference type="NCBI Taxonomy" id="664683"/>
    <lineage>
        <taxon>Bacteria</taxon>
        <taxon>Pseudomonadati</taxon>
        <taxon>Pseudomonadota</taxon>
        <taxon>Gammaproteobacteria</taxon>
        <taxon>Oceanospirillales</taxon>
        <taxon>Halomonadaceae</taxon>
        <taxon>Vreelandella</taxon>
    </lineage>
</organism>
<dbReference type="InterPro" id="IPR021647">
    <property type="entry name" value="CusF_Ec"/>
</dbReference>
<protein>
    <submittedName>
        <fullName evidence="8">Cation efflux system protein CusB</fullName>
    </submittedName>
</protein>
<dbReference type="PANTHER" id="PTHR30097:SF15">
    <property type="entry name" value="CATION EFFLUX SYSTEM PROTEIN CUSB"/>
    <property type="match status" value="1"/>
</dbReference>
<dbReference type="Gene3D" id="2.40.50.320">
    <property type="entry name" value="Copper binding periplasmic protein CusF"/>
    <property type="match status" value="1"/>
</dbReference>
<dbReference type="GO" id="GO:0046914">
    <property type="term" value="F:transition metal ion binding"/>
    <property type="evidence" value="ECO:0007669"/>
    <property type="project" value="TreeGrafter"/>
</dbReference>
<dbReference type="Gene3D" id="2.40.50.100">
    <property type="match status" value="1"/>
</dbReference>
<dbReference type="SUPFAM" id="SSF111369">
    <property type="entry name" value="HlyD-like secretion proteins"/>
    <property type="match status" value="1"/>
</dbReference>
<reference evidence="8 9" key="1">
    <citation type="submission" date="2019-12" db="EMBL/GenBank/DDBJ databases">
        <title>Genome sequencing and assembly of endphytes of Porphyra tenera.</title>
        <authorList>
            <person name="Park J.M."/>
            <person name="Shin R."/>
            <person name="Jo S.H."/>
        </authorList>
    </citation>
    <scope>NUCLEOTIDE SEQUENCE [LARGE SCALE GENOMIC DNA]</scope>
    <source>
        <strain evidence="8 9">GPM3</strain>
    </source>
</reference>
<feature type="domain" description="CusB-like three alpha-helical bundle" evidence="5">
    <location>
        <begin position="173"/>
        <end position="219"/>
    </location>
</feature>
<dbReference type="InterPro" id="IPR058790">
    <property type="entry name" value="BSH_CusB"/>
</dbReference>
<dbReference type="Pfam" id="PF19335">
    <property type="entry name" value="HMBD"/>
    <property type="match status" value="1"/>
</dbReference>
<dbReference type="Proteomes" id="UP000509761">
    <property type="component" value="Chromosome"/>
</dbReference>
<dbReference type="RefSeq" id="WP_022522174.1">
    <property type="nucleotide sequence ID" value="NZ_CP054580.1"/>
</dbReference>
<dbReference type="AlphaFoldDB" id="A0AAP9NNG3"/>
<dbReference type="InterPro" id="IPR058792">
    <property type="entry name" value="Beta-barrel_RND_2"/>
</dbReference>
<dbReference type="GO" id="GO:0015679">
    <property type="term" value="P:plasma membrane copper ion transport"/>
    <property type="evidence" value="ECO:0007669"/>
    <property type="project" value="TreeGrafter"/>
</dbReference>
<evidence type="ECO:0000259" key="6">
    <source>
        <dbReference type="Pfam" id="PF25919"/>
    </source>
</evidence>
<evidence type="ECO:0000256" key="2">
    <source>
        <dbReference type="ARBA" id="ARBA00022448"/>
    </source>
</evidence>
<gene>
    <name evidence="8" type="ORF">FX987_02854</name>
</gene>
<evidence type="ECO:0000313" key="8">
    <source>
        <dbReference type="EMBL" id="QKS25066.1"/>
    </source>
</evidence>
<sequence length="543" mass="59862">MKPMGRYFFVISLGVLLGVSGSMVLGGKTFVLNAVETAIGKDSNKTGGEESGERTPLYWVAPMDPNYKRDKPGKSPMGMDLVPVYDDQDEGDTPGTVKISPDVVNNLGVKTGVVEKDTFDATVRTVGYVQYDEDKLVHIHPRVEGWIEQLFAKSEGDRVTQGQPLYSIYSPTLVNAQEELLLAINRDNARLISAAMERLRALQVPNEAIQKLRDSRQVSQTIILRAPQSGVLDNLQVREGMFVQPGMSMMSIGVLDRVWVVGEVFERQAALISEGDQVRMTLDYLPERQWSGVVDYIYPSIDSETRTARVRMRFANEDLALKPGMFSQLTIMSDTMTETLQIPRQALVRTGSQSRVVLALGEGKFKSIEVDVGRIGWESVEVLSGLEEDDRIVTSAQFLLDSESSRTSDFQRMEHSGNADPIHGNSPVETVWVPARVEDVMPDHGMVTLSHAPIAVWEWPAMSMNFQAADTVSLEQLKAGMDVHVEIERVAEDEYLLRDVHVDDVATQASNDSVVDHGVGGGASSDHQDGMSHEGHGAGESKQ</sequence>
<dbReference type="Gene3D" id="2.40.420.20">
    <property type="match status" value="1"/>
</dbReference>
<feature type="compositionally biased region" description="Basic and acidic residues" evidence="3">
    <location>
        <begin position="526"/>
        <end position="543"/>
    </location>
</feature>
<dbReference type="InterPro" id="IPR042230">
    <property type="entry name" value="CusF_sf"/>
</dbReference>
<dbReference type="InterPro" id="IPR045800">
    <property type="entry name" value="HMBD"/>
</dbReference>
<keyword evidence="9" id="KW-1185">Reference proteome</keyword>
<evidence type="ECO:0000259" key="7">
    <source>
        <dbReference type="Pfam" id="PF25954"/>
    </source>
</evidence>
<dbReference type="Gene3D" id="6.10.140.730">
    <property type="match status" value="1"/>
</dbReference>
<dbReference type="Pfam" id="PF25869">
    <property type="entry name" value="3HB_CusB"/>
    <property type="match status" value="1"/>
</dbReference>